<dbReference type="SUPFAM" id="SSF52402">
    <property type="entry name" value="Adenine nucleotide alpha hydrolases-like"/>
    <property type="match status" value="1"/>
</dbReference>
<dbReference type="InterPro" id="IPR029055">
    <property type="entry name" value="Ntn_hydrolases_N"/>
</dbReference>
<protein>
    <recommendedName>
        <fullName evidence="3">asparagine synthase (glutamine-hydrolyzing)</fullName>
        <ecNumber evidence="3">6.3.5.4</ecNumber>
    </recommendedName>
</protein>
<dbReference type="Gene3D" id="3.60.20.10">
    <property type="entry name" value="Glutamine Phosphoribosylpyrophosphate, subunit 1, domain 1"/>
    <property type="match status" value="1"/>
</dbReference>
<evidence type="ECO:0000256" key="6">
    <source>
        <dbReference type="ARBA" id="ARBA00048741"/>
    </source>
</evidence>
<organism evidence="9">
    <name type="scientific">Tunturiibacter gelidiferens</name>
    <dbReference type="NCBI Taxonomy" id="3069689"/>
    <lineage>
        <taxon>Bacteria</taxon>
        <taxon>Pseudomonadati</taxon>
        <taxon>Acidobacteriota</taxon>
        <taxon>Terriglobia</taxon>
        <taxon>Terriglobales</taxon>
        <taxon>Acidobacteriaceae</taxon>
        <taxon>Tunturiibacter</taxon>
    </lineage>
</organism>
<proteinExistence type="inferred from homology"/>
<dbReference type="InterPro" id="IPR051786">
    <property type="entry name" value="ASN_synthetase/amidase"/>
</dbReference>
<dbReference type="Pfam" id="PF13537">
    <property type="entry name" value="GATase_7"/>
    <property type="match status" value="1"/>
</dbReference>
<dbReference type="GO" id="GO:0006529">
    <property type="term" value="P:asparagine biosynthetic process"/>
    <property type="evidence" value="ECO:0007669"/>
    <property type="project" value="InterPro"/>
</dbReference>
<reference evidence="9" key="2">
    <citation type="journal article" date="2024" name="Environ. Microbiol.">
        <title>Genome analysis and description of Tunturibacter gen. nov. expands the diversity of Terriglobia in tundra soils.</title>
        <authorList>
            <person name="Messyasz A."/>
            <person name="Mannisto M.K."/>
            <person name="Kerkhof L.J."/>
            <person name="Haggblom M.M."/>
        </authorList>
    </citation>
    <scope>NUCLEOTIDE SEQUENCE</scope>
    <source>
        <strain evidence="9">M8UP39</strain>
    </source>
</reference>
<dbReference type="RefSeq" id="WP_353072015.1">
    <property type="nucleotide sequence ID" value="NZ_CP132938.1"/>
</dbReference>
<sequence length="623" mass="70885">MSIIFGTCRPQEQIVESQELLRLAALTEGYVSDGTFRRTIGRVGMGFQPLHTTRRSRSDSQPVVDAQNNMLVLDGRLDNRSDLRTALDIDDREISDSSLILAAFERWGESSIARFVGDWAFALWCGSAQELYLARDHAGTRSLYFNWDDGILYWSTYLETLVGCGRTFALNEQYAMRFLCGQSLHGLTPYRNIWQVPPAHYVLIRDGTMIKRAHWQPRSKELVRYTSDGDYEEQFFVNFKQAVGRRDHCGDPILAHLSGGMDSTAIVCMSDFIRRSRGSTTDSLLDTLSYYDPSEPNWDEERYFSITEARRGKTGIHVNLSTVAYNFVPPEASAALSPLPGNDKATLEWGQEMHRRVWDRGYRVILSGIGGDEFLGGVPTPLPELANYVVSADIPALLKQSLAWCVFSRSPLVQMLYRTTKFTLGLYSPWHPTSERPGWISRASHRLGVSPDDGAFHKASRLWASPSAICNFTAWWDVVDKLPHLYPEMYARYEYRYPILDRDLIEFLFSLPREQLVQPGRRRSLMRRALRSIVPVEILERKRKAYISRSPRINMQSHRDEIESLVARPLLADYGLIDADKLQHAAARVINGSDVLGWAALRRTLVLEVWLRAKSGVLMSAAT</sequence>
<dbReference type="Gene3D" id="3.40.50.620">
    <property type="entry name" value="HUPs"/>
    <property type="match status" value="2"/>
</dbReference>
<feature type="domain" description="Glutamine amidotransferase type-2" evidence="8">
    <location>
        <begin position="1"/>
        <end position="207"/>
    </location>
</feature>
<evidence type="ECO:0000256" key="7">
    <source>
        <dbReference type="PIRSR" id="PIRSR001589-2"/>
    </source>
</evidence>
<comment type="catalytic activity">
    <reaction evidence="6">
        <text>L-aspartate + L-glutamine + ATP + H2O = L-asparagine + L-glutamate + AMP + diphosphate + H(+)</text>
        <dbReference type="Rhea" id="RHEA:12228"/>
        <dbReference type="ChEBI" id="CHEBI:15377"/>
        <dbReference type="ChEBI" id="CHEBI:15378"/>
        <dbReference type="ChEBI" id="CHEBI:29985"/>
        <dbReference type="ChEBI" id="CHEBI:29991"/>
        <dbReference type="ChEBI" id="CHEBI:30616"/>
        <dbReference type="ChEBI" id="CHEBI:33019"/>
        <dbReference type="ChEBI" id="CHEBI:58048"/>
        <dbReference type="ChEBI" id="CHEBI:58359"/>
        <dbReference type="ChEBI" id="CHEBI:456215"/>
        <dbReference type="EC" id="6.3.5.4"/>
    </reaction>
</comment>
<dbReference type="InterPro" id="IPR017932">
    <property type="entry name" value="GATase_2_dom"/>
</dbReference>
<dbReference type="KEGG" id="tgi:RBB81_20945"/>
<evidence type="ECO:0000256" key="5">
    <source>
        <dbReference type="ARBA" id="ARBA00022840"/>
    </source>
</evidence>
<feature type="binding site" evidence="7">
    <location>
        <position position="96"/>
    </location>
    <ligand>
        <name>L-glutamine</name>
        <dbReference type="ChEBI" id="CHEBI:58359"/>
    </ligand>
</feature>
<dbReference type="InterPro" id="IPR014729">
    <property type="entry name" value="Rossmann-like_a/b/a_fold"/>
</dbReference>
<dbReference type="AlphaFoldDB" id="A0AAU7Z0I8"/>
<dbReference type="EC" id="6.3.5.4" evidence="3"/>
<evidence type="ECO:0000256" key="1">
    <source>
        <dbReference type="ARBA" id="ARBA00005187"/>
    </source>
</evidence>
<dbReference type="PANTHER" id="PTHR43284:SF1">
    <property type="entry name" value="ASPARAGINE SYNTHETASE"/>
    <property type="match status" value="1"/>
</dbReference>
<dbReference type="PANTHER" id="PTHR43284">
    <property type="entry name" value="ASPARAGINE SYNTHETASE (GLUTAMINE-HYDROLYZING)"/>
    <property type="match status" value="1"/>
</dbReference>
<dbReference type="GO" id="GO:0005524">
    <property type="term" value="F:ATP binding"/>
    <property type="evidence" value="ECO:0007669"/>
    <property type="project" value="UniProtKB-KW"/>
</dbReference>
<dbReference type="Pfam" id="PF00733">
    <property type="entry name" value="Asn_synthase"/>
    <property type="match status" value="1"/>
</dbReference>
<comment type="pathway">
    <text evidence="1">Amino-acid biosynthesis; L-asparagine biosynthesis; L-asparagine from L-aspartate (L-Gln route): step 1/1.</text>
</comment>
<accession>A0AAU7Z0I8</accession>
<reference evidence="9" key="1">
    <citation type="submission" date="2023-08" db="EMBL/GenBank/DDBJ databases">
        <authorList>
            <person name="Messyasz A."/>
            <person name="Mannisto M.K."/>
            <person name="Kerkhof L.J."/>
            <person name="Haggblom M."/>
        </authorList>
    </citation>
    <scope>NUCLEOTIDE SEQUENCE</scope>
    <source>
        <strain evidence="9">M8UP39</strain>
    </source>
</reference>
<dbReference type="SUPFAM" id="SSF56235">
    <property type="entry name" value="N-terminal nucleophile aminohydrolases (Ntn hydrolases)"/>
    <property type="match status" value="1"/>
</dbReference>
<gene>
    <name evidence="9" type="ORF">RBB81_20945</name>
</gene>
<dbReference type="GO" id="GO:0004066">
    <property type="term" value="F:asparagine synthase (glutamine-hydrolyzing) activity"/>
    <property type="evidence" value="ECO:0007669"/>
    <property type="project" value="UniProtKB-EC"/>
</dbReference>
<name>A0AAU7Z0I8_9BACT</name>
<keyword evidence="5 7" id="KW-0067">ATP-binding</keyword>
<keyword evidence="4 7" id="KW-0547">Nucleotide-binding</keyword>
<dbReference type="InterPro" id="IPR001962">
    <property type="entry name" value="Asn_synthase"/>
</dbReference>
<dbReference type="PROSITE" id="PS51278">
    <property type="entry name" value="GATASE_TYPE_2"/>
    <property type="match status" value="1"/>
</dbReference>
<dbReference type="PIRSF" id="PIRSF001589">
    <property type="entry name" value="Asn_synthetase_glu-h"/>
    <property type="match status" value="1"/>
</dbReference>
<evidence type="ECO:0000256" key="3">
    <source>
        <dbReference type="ARBA" id="ARBA00012737"/>
    </source>
</evidence>
<evidence type="ECO:0000256" key="2">
    <source>
        <dbReference type="ARBA" id="ARBA00005752"/>
    </source>
</evidence>
<dbReference type="InterPro" id="IPR006426">
    <property type="entry name" value="Asn_synth_AEB"/>
</dbReference>
<comment type="similarity">
    <text evidence="2">Belongs to the asparagine synthetase family.</text>
</comment>
<evidence type="ECO:0000259" key="8">
    <source>
        <dbReference type="PROSITE" id="PS51278"/>
    </source>
</evidence>
<evidence type="ECO:0000313" key="9">
    <source>
        <dbReference type="EMBL" id="XCB22020.1"/>
    </source>
</evidence>
<dbReference type="EMBL" id="CP132938">
    <property type="protein sequence ID" value="XCB22020.1"/>
    <property type="molecule type" value="Genomic_DNA"/>
</dbReference>
<evidence type="ECO:0000256" key="4">
    <source>
        <dbReference type="ARBA" id="ARBA00022741"/>
    </source>
</evidence>